<dbReference type="AlphaFoldDB" id="A0A2Z7AY44"/>
<gene>
    <name evidence="1" type="ORF">F511_19850</name>
</gene>
<accession>A0A2Z7AY44</accession>
<reference evidence="1 2" key="1">
    <citation type="journal article" date="2015" name="Proc. Natl. Acad. Sci. U.S.A.">
        <title>The resurrection genome of Boea hygrometrica: A blueprint for survival of dehydration.</title>
        <authorList>
            <person name="Xiao L."/>
            <person name="Yang G."/>
            <person name="Zhang L."/>
            <person name="Yang X."/>
            <person name="Zhao S."/>
            <person name="Ji Z."/>
            <person name="Zhou Q."/>
            <person name="Hu M."/>
            <person name="Wang Y."/>
            <person name="Chen M."/>
            <person name="Xu Y."/>
            <person name="Jin H."/>
            <person name="Xiao X."/>
            <person name="Hu G."/>
            <person name="Bao F."/>
            <person name="Hu Y."/>
            <person name="Wan P."/>
            <person name="Li L."/>
            <person name="Deng X."/>
            <person name="Kuang T."/>
            <person name="Xiang C."/>
            <person name="Zhu J.K."/>
            <person name="Oliver M.J."/>
            <person name="He Y."/>
        </authorList>
    </citation>
    <scope>NUCLEOTIDE SEQUENCE [LARGE SCALE GENOMIC DNA]</scope>
    <source>
        <strain evidence="2">cv. XS01</strain>
    </source>
</reference>
<protein>
    <submittedName>
        <fullName evidence="1">Pentatricopeptide repeat domain containing protein</fullName>
    </submittedName>
</protein>
<evidence type="ECO:0000313" key="1">
    <source>
        <dbReference type="EMBL" id="KZV24207.1"/>
    </source>
</evidence>
<dbReference type="Proteomes" id="UP000250235">
    <property type="component" value="Unassembled WGS sequence"/>
</dbReference>
<keyword evidence="2" id="KW-1185">Reference proteome</keyword>
<organism evidence="1 2">
    <name type="scientific">Dorcoceras hygrometricum</name>
    <dbReference type="NCBI Taxonomy" id="472368"/>
    <lineage>
        <taxon>Eukaryota</taxon>
        <taxon>Viridiplantae</taxon>
        <taxon>Streptophyta</taxon>
        <taxon>Embryophyta</taxon>
        <taxon>Tracheophyta</taxon>
        <taxon>Spermatophyta</taxon>
        <taxon>Magnoliopsida</taxon>
        <taxon>eudicotyledons</taxon>
        <taxon>Gunneridae</taxon>
        <taxon>Pentapetalae</taxon>
        <taxon>asterids</taxon>
        <taxon>lamiids</taxon>
        <taxon>Lamiales</taxon>
        <taxon>Gesneriaceae</taxon>
        <taxon>Didymocarpoideae</taxon>
        <taxon>Trichosporeae</taxon>
        <taxon>Loxocarpinae</taxon>
        <taxon>Dorcoceras</taxon>
    </lineage>
</organism>
<sequence>MWIGSELSRPEGSAMSFWVSVNAVQCWCQIWHSDLSVLVRSDATPFRETRSRTPQNPPQVLNTLSSVSVRESRIQYLCDPQWFRDTASRGPTTIVAPESQFRTFPSDHDSADALCVEIQQSQDTSWKHMFSTSWTTRLKQHHNPVVSYNEPAVAIYSTSRKLCVSSQHGIQSQESRCNGELQSRRKIPVAVFEDSAEAQSSSKLESAAKQLTIYEESAGALSVDDISSNVIIQQEATVISRKLSADEKRSERVKRRRAKESADGLALMTSSVTSSYSADGLREQSQESAGSLFIQTQERSDVVEEAIQSQATVHQQMLFGDSDSKTMSFTYVDTTAFCSCAKDSADALCVDIQQSQDTSWKHMFNTSWTTRLKQHHNPVVSYNEPAVAIYSTSRKLCVSSRHGIQSQESRCSGELQSRRKIPVAVFEDSAEAQSSSKLESVAKQLTIYEELSKLDVNC</sequence>
<evidence type="ECO:0000313" key="2">
    <source>
        <dbReference type="Proteomes" id="UP000250235"/>
    </source>
</evidence>
<proteinExistence type="predicted"/>
<name>A0A2Z7AY44_9LAMI</name>
<dbReference type="EMBL" id="KV012853">
    <property type="protein sequence ID" value="KZV24207.1"/>
    <property type="molecule type" value="Genomic_DNA"/>
</dbReference>